<dbReference type="NCBIfam" id="TIGR01898">
    <property type="entry name" value="cas_TM1791_cmr6"/>
    <property type="match status" value="1"/>
</dbReference>
<name>J1I8C1_9BACT</name>
<dbReference type="Proteomes" id="UP000005113">
    <property type="component" value="Unassembled WGS sequence"/>
</dbReference>
<proteinExistence type="predicted"/>
<feature type="domain" description="CRISPR type III-associated protein" evidence="2">
    <location>
        <begin position="100"/>
        <end position="265"/>
    </location>
</feature>
<dbReference type="OrthoDB" id="9813956at2"/>
<dbReference type="Pfam" id="PF03787">
    <property type="entry name" value="RAMPs"/>
    <property type="match status" value="1"/>
</dbReference>
<organism evidence="3 4">
    <name type="scientific">Saprospira grandis DSM 2844</name>
    <dbReference type="NCBI Taxonomy" id="694433"/>
    <lineage>
        <taxon>Bacteria</taxon>
        <taxon>Pseudomonadati</taxon>
        <taxon>Bacteroidota</taxon>
        <taxon>Saprospiria</taxon>
        <taxon>Saprospirales</taxon>
        <taxon>Saprospiraceae</taxon>
        <taxon>Saprospira</taxon>
    </lineage>
</organism>
<evidence type="ECO:0000256" key="1">
    <source>
        <dbReference type="ARBA" id="ARBA00023118"/>
    </source>
</evidence>
<gene>
    <name evidence="3" type="ORF">SapgrDRAFT_3044</name>
</gene>
<dbReference type="EMBL" id="JH719942">
    <property type="protein sequence ID" value="EJF54693.1"/>
    <property type="molecule type" value="Genomic_DNA"/>
</dbReference>
<dbReference type="InterPro" id="IPR005537">
    <property type="entry name" value="RAMP_III_fam"/>
</dbReference>
<dbReference type="InterPro" id="IPR010172">
    <property type="entry name" value="CRISPR-assoc_prot_TM1791"/>
</dbReference>
<dbReference type="PANTHER" id="PTHR39965">
    <property type="entry name" value="CRISPR SYSTEM CMR SUBUNIT CMR6"/>
    <property type="match status" value="1"/>
</dbReference>
<accession>J1I8C1</accession>
<sequence length="266" mass="30102">MSISFFKDRRLPIAQNGLEHKVTELNFSLLYYHYPYWDSNNGFQFFWGGKDEPKKLFGYAMRSNTDQNAFFPSDKLKDLVKDQKDVVEGLFPSSSTCFDLEVDGSMAIGLGISSVYETGICLHHTYAVPYIPATAIKAVFRRYLEDEGYESLVSSWLGFSDEETKNAAKGKITFFDAFPTAVELAPDIINSHYPKWYSDGKTPPADWQSPVPVFFMSLKNAKFQFAFALKEASKEDLEEIKTKLTQALQNHGLGAKTAVGYGFFEE</sequence>
<dbReference type="PANTHER" id="PTHR39965:SF1">
    <property type="entry name" value="CRISPR SYSTEM CMR SUBUNIT CMR6"/>
    <property type="match status" value="1"/>
</dbReference>
<evidence type="ECO:0000313" key="3">
    <source>
        <dbReference type="EMBL" id="EJF54693.1"/>
    </source>
</evidence>
<dbReference type="GO" id="GO:0051607">
    <property type="term" value="P:defense response to virus"/>
    <property type="evidence" value="ECO:0007669"/>
    <property type="project" value="UniProtKB-KW"/>
</dbReference>
<evidence type="ECO:0000259" key="2">
    <source>
        <dbReference type="Pfam" id="PF03787"/>
    </source>
</evidence>
<dbReference type="HOGENOM" id="CLU_053305_2_2_10"/>
<dbReference type="RefSeq" id="WP_002660503.1">
    <property type="nucleotide sequence ID" value="NZ_JH719942.1"/>
</dbReference>
<evidence type="ECO:0000313" key="4">
    <source>
        <dbReference type="Proteomes" id="UP000005113"/>
    </source>
</evidence>
<dbReference type="AlphaFoldDB" id="J1I8C1"/>
<keyword evidence="1" id="KW-0051">Antiviral defense</keyword>
<reference evidence="4" key="1">
    <citation type="journal article" date="2012" name="Stand. Genomic Sci.">
        <title>Permanent draft genome sequence of the gliding predator Saprospira grandis strain Sa g1 (= HR1).</title>
        <authorList>
            <person name="Mavromatis K."/>
            <person name="Chertkov O."/>
            <person name="Lapidus A."/>
            <person name="Nolan M."/>
            <person name="Lucas S."/>
            <person name="Tice H."/>
            <person name="Del Rio T.G."/>
            <person name="Cheng J.F."/>
            <person name="Han C."/>
            <person name="Tapia R."/>
            <person name="Bruce D."/>
            <person name="Goodwin L.A."/>
            <person name="Pitluck S."/>
            <person name="Huntemann M."/>
            <person name="Liolios K."/>
            <person name="Pagani I."/>
            <person name="Ivanova N."/>
            <person name="Mikhailova N."/>
            <person name="Pati A."/>
            <person name="Chen A."/>
            <person name="Palaniappan K."/>
            <person name="Land M."/>
            <person name="Brambilla E.M."/>
            <person name="Rohde M."/>
            <person name="Spring S."/>
            <person name="Goker M."/>
            <person name="Detter J.C."/>
            <person name="Bristow J."/>
            <person name="Eisen J.A."/>
            <person name="Markowitz V."/>
            <person name="Hugenholtz P."/>
            <person name="Kyrpides N.C."/>
            <person name="Klenk H.P."/>
            <person name="Woyke T."/>
        </authorList>
    </citation>
    <scope>NUCLEOTIDE SEQUENCE [LARGE SCALE GENOMIC DNA]</scope>
    <source>
        <strain evidence="4">DSM 2844</strain>
    </source>
</reference>
<protein>
    <submittedName>
        <fullName evidence="3">CRISPR type III-B/RAMP module RAMP protein Cmr6</fullName>
    </submittedName>
</protein>